<dbReference type="PATRIC" id="fig|1158607.3.peg.3093"/>
<dbReference type="EMBL" id="AJAQ01000033">
    <property type="protein sequence ID" value="EOH91807.1"/>
    <property type="molecule type" value="Genomic_DNA"/>
</dbReference>
<name>R2Q5I6_9ENTE</name>
<dbReference type="Gene3D" id="3.20.80.10">
    <property type="entry name" value="Regulatory factor, effector binding domain"/>
    <property type="match status" value="1"/>
</dbReference>
<proteinExistence type="predicted"/>
<organism evidence="2 3">
    <name type="scientific">Enterococcus pallens ATCC BAA-351</name>
    <dbReference type="NCBI Taxonomy" id="1158607"/>
    <lineage>
        <taxon>Bacteria</taxon>
        <taxon>Bacillati</taxon>
        <taxon>Bacillota</taxon>
        <taxon>Bacilli</taxon>
        <taxon>Lactobacillales</taxon>
        <taxon>Enterococcaceae</taxon>
        <taxon>Enterococcus</taxon>
    </lineage>
</organism>
<dbReference type="InterPro" id="IPR008319">
    <property type="entry name" value="GyrI-like_CCH_Lin2189-like"/>
</dbReference>
<dbReference type="Proteomes" id="UP000013782">
    <property type="component" value="Unassembled WGS sequence"/>
</dbReference>
<feature type="domain" description="GyrI-like small molecule binding" evidence="1">
    <location>
        <begin position="18"/>
        <end position="203"/>
    </location>
</feature>
<dbReference type="SUPFAM" id="SSF55136">
    <property type="entry name" value="Probable bacterial effector-binding domain"/>
    <property type="match status" value="1"/>
</dbReference>
<dbReference type="eggNOG" id="COG4832">
    <property type="taxonomic scope" value="Bacteria"/>
</dbReference>
<evidence type="ECO:0000313" key="3">
    <source>
        <dbReference type="Proteomes" id="UP000013782"/>
    </source>
</evidence>
<protein>
    <recommendedName>
        <fullName evidence="1">GyrI-like small molecule binding domain-containing protein</fullName>
    </recommendedName>
</protein>
<comment type="caution">
    <text evidence="2">The sequence shown here is derived from an EMBL/GenBank/DDBJ whole genome shotgun (WGS) entry which is preliminary data.</text>
</comment>
<dbReference type="InterPro" id="IPR029442">
    <property type="entry name" value="GyrI-like"/>
</dbReference>
<dbReference type="OrthoDB" id="4772335at2"/>
<reference evidence="2 3" key="1">
    <citation type="submission" date="2013-02" db="EMBL/GenBank/DDBJ databases">
        <title>The Genome Sequence of Enterococcus pallens BAA-351.</title>
        <authorList>
            <consortium name="The Broad Institute Genome Sequencing Platform"/>
            <consortium name="The Broad Institute Genome Sequencing Center for Infectious Disease"/>
            <person name="Earl A.M."/>
            <person name="Gilmore M.S."/>
            <person name="Lebreton F."/>
            <person name="Walker B."/>
            <person name="Young S.K."/>
            <person name="Zeng Q."/>
            <person name="Gargeya S."/>
            <person name="Fitzgerald M."/>
            <person name="Haas B."/>
            <person name="Abouelleil A."/>
            <person name="Alvarado L."/>
            <person name="Arachchi H.M."/>
            <person name="Berlin A.M."/>
            <person name="Chapman S.B."/>
            <person name="Dewar J."/>
            <person name="Goldberg J."/>
            <person name="Griggs A."/>
            <person name="Gujja S."/>
            <person name="Hansen M."/>
            <person name="Howarth C."/>
            <person name="Imamovic A."/>
            <person name="Larimer J."/>
            <person name="McCowan C."/>
            <person name="Murphy C."/>
            <person name="Neiman D."/>
            <person name="Pearson M."/>
            <person name="Priest M."/>
            <person name="Roberts A."/>
            <person name="Saif S."/>
            <person name="Shea T."/>
            <person name="Sisk P."/>
            <person name="Sykes S."/>
            <person name="Wortman J."/>
            <person name="Nusbaum C."/>
            <person name="Birren B."/>
        </authorList>
    </citation>
    <scope>NUCLEOTIDE SEQUENCE [LARGE SCALE GENOMIC DNA]</scope>
    <source>
        <strain evidence="2 3">ATCC BAA-351</strain>
    </source>
</reference>
<keyword evidence="3" id="KW-1185">Reference proteome</keyword>
<dbReference type="RefSeq" id="WP_010758091.1">
    <property type="nucleotide sequence ID" value="NZ_ASWD01000001.1"/>
</dbReference>
<dbReference type="STRING" id="160454.RV10_GL005036"/>
<dbReference type="InterPro" id="IPR011256">
    <property type="entry name" value="Reg_factor_effector_dom_sf"/>
</dbReference>
<dbReference type="Pfam" id="PF06445">
    <property type="entry name" value="GyrI-like"/>
    <property type="match status" value="1"/>
</dbReference>
<dbReference type="PIRSF" id="PIRSF031644">
    <property type="entry name" value="UCP031644"/>
    <property type="match status" value="1"/>
</dbReference>
<accession>R2Q5I6</accession>
<evidence type="ECO:0000313" key="2">
    <source>
        <dbReference type="EMBL" id="EOH91807.1"/>
    </source>
</evidence>
<sequence>MKHEWKKHEKELYGVTTKPQVLQIPKQKFITIKGAGDPNEAAFSDRVGVLYSLAFPIKMAFKRLAVNSKKQNGQFSYTDYTVYPLEGLWTTTNPDNLLDKSSFQYTLMIRQSDYVTEELFQETLAAVKKKKPHLLLDEIKFETIEEGLCIQALHNGSFDDEPATFAKMAQFAQSQNLQRSHHDHREIYLNDARKTLPEKRKTILRFQVEE</sequence>
<dbReference type="AlphaFoldDB" id="R2Q5I6"/>
<evidence type="ECO:0000259" key="1">
    <source>
        <dbReference type="Pfam" id="PF06445"/>
    </source>
</evidence>
<dbReference type="HOGENOM" id="CLU_083625_0_0_9"/>
<gene>
    <name evidence="2" type="ORF">UAU_03109</name>
</gene>